<feature type="domain" description="SGNH hydrolase-type esterase" evidence="1">
    <location>
        <begin position="18"/>
        <end position="203"/>
    </location>
</feature>
<sequence>MAAARSGRCPPPGARFVALGDSITVGLGDGVTMGREHHRTAIHGRGFAARLAERLGPPGTMHYTNLATTGATARDVRTRQLPVALTLDPQVATVVAGMNDVLKATFDPLRLRQDLIWTVSRLRAGGTVVLTATLPDPGRLLPLPAPVTRVLADRVGLLNAAVRAAARADPGVLVVDLDRHPAVRHRSSFDVDRVHPGPHGHRLIARAFAHRLAQAGIPLVGAPSGPVDAGGPDAAVTAPGTLRYSYWLLSVGLPWLAGRCLVGGDRHAYHTENRLVTHPRRAGEPLDCLR</sequence>
<evidence type="ECO:0000313" key="2">
    <source>
        <dbReference type="EMBL" id="THJ76324.1"/>
    </source>
</evidence>
<comment type="caution">
    <text evidence="2">The sequence shown here is derived from an EMBL/GenBank/DDBJ whole genome shotgun (WGS) entry which is preliminary data.</text>
</comment>
<organism evidence="2 3">
    <name type="scientific">Candidatus Frankia alpina</name>
    <dbReference type="NCBI Taxonomy" id="2699483"/>
    <lineage>
        <taxon>Bacteria</taxon>
        <taxon>Bacillati</taxon>
        <taxon>Actinomycetota</taxon>
        <taxon>Actinomycetes</taxon>
        <taxon>Frankiales</taxon>
        <taxon>Frankiaceae</taxon>
        <taxon>Frankia</taxon>
    </lineage>
</organism>
<dbReference type="Pfam" id="PF13472">
    <property type="entry name" value="Lipase_GDSL_2"/>
    <property type="match status" value="1"/>
</dbReference>
<gene>
    <name evidence="2" type="ORF">E7Y31_00325</name>
</gene>
<dbReference type="PANTHER" id="PTHR43784">
    <property type="entry name" value="GDSL-LIKE LIPASE/ACYLHYDROLASE, PUTATIVE (AFU_ORTHOLOGUE AFUA_2G00820)-RELATED"/>
    <property type="match status" value="1"/>
</dbReference>
<dbReference type="EMBL" id="SSXH01000003">
    <property type="protein sequence ID" value="THJ76324.1"/>
    <property type="molecule type" value="Genomic_DNA"/>
</dbReference>
<keyword evidence="3" id="KW-1185">Reference proteome</keyword>
<dbReference type="SUPFAM" id="SSF52266">
    <property type="entry name" value="SGNH hydrolase"/>
    <property type="match status" value="1"/>
</dbReference>
<dbReference type="RefSeq" id="WP_136446360.1">
    <property type="nucleotide sequence ID" value="NZ_SSXH01000003.1"/>
</dbReference>
<proteinExistence type="predicted"/>
<dbReference type="InterPro" id="IPR036514">
    <property type="entry name" value="SGNH_hydro_sf"/>
</dbReference>
<dbReference type="OrthoDB" id="3465773at2"/>
<reference evidence="2 3" key="1">
    <citation type="submission" date="2019-04" db="EMBL/GenBank/DDBJ databases">
        <title>Draft genome sequences for three unisolated Alnus-infective Frankia Sp+ strains, AgTrS, AiOr and AvVan, the first sequenced Frankia strains able to sporulate in-planta.</title>
        <authorList>
            <person name="Bethencourt L."/>
            <person name="Vautrin F."/>
            <person name="Taib N."/>
            <person name="Dubost A."/>
            <person name="Castro-Garcia L."/>
            <person name="Imbaud O."/>
            <person name="Abrouk D."/>
            <person name="Fournier P."/>
            <person name="Briolay J."/>
            <person name="Nguyen A."/>
            <person name="Normand P."/>
            <person name="Fernandez M.P."/>
            <person name="Brochier-Armanet C."/>
            <person name="Herrera-Belaroussi A."/>
        </authorList>
    </citation>
    <scope>NUCLEOTIDE SEQUENCE [LARGE SCALE GENOMIC DNA]</scope>
    <source>
        <strain evidence="2 3">AvVan</strain>
    </source>
</reference>
<name>A0A4S5EUY9_9ACTN</name>
<keyword evidence="2" id="KW-0378">Hydrolase</keyword>
<dbReference type="Proteomes" id="UP000305282">
    <property type="component" value="Unassembled WGS sequence"/>
</dbReference>
<dbReference type="InterPro" id="IPR013830">
    <property type="entry name" value="SGNH_hydro"/>
</dbReference>
<dbReference type="CDD" id="cd01832">
    <property type="entry name" value="SGNH_hydrolase_like_1"/>
    <property type="match status" value="1"/>
</dbReference>
<protein>
    <submittedName>
        <fullName evidence="2">SGNH/GDSL hydrolase family protein</fullName>
    </submittedName>
</protein>
<dbReference type="PANTHER" id="PTHR43784:SF2">
    <property type="entry name" value="GDSL-LIKE LIPASE_ACYLHYDROLASE, PUTATIVE (AFU_ORTHOLOGUE AFUA_2G00820)-RELATED"/>
    <property type="match status" value="1"/>
</dbReference>
<dbReference type="Gene3D" id="3.40.50.1110">
    <property type="entry name" value="SGNH hydrolase"/>
    <property type="match status" value="1"/>
</dbReference>
<accession>A0A4S5EUY9</accession>
<evidence type="ECO:0000313" key="3">
    <source>
        <dbReference type="Proteomes" id="UP000305282"/>
    </source>
</evidence>
<dbReference type="GO" id="GO:0016787">
    <property type="term" value="F:hydrolase activity"/>
    <property type="evidence" value="ECO:0007669"/>
    <property type="project" value="UniProtKB-KW"/>
</dbReference>
<dbReference type="InterPro" id="IPR053140">
    <property type="entry name" value="GDSL_Rv0518-like"/>
</dbReference>
<dbReference type="AlphaFoldDB" id="A0A4S5EUY9"/>
<evidence type="ECO:0000259" key="1">
    <source>
        <dbReference type="Pfam" id="PF13472"/>
    </source>
</evidence>